<accession>A0A6P2GB02</accession>
<proteinExistence type="predicted"/>
<protein>
    <submittedName>
        <fullName evidence="2">Uncharacterized protein</fullName>
    </submittedName>
</protein>
<dbReference type="GeneID" id="56501182"/>
<keyword evidence="4" id="KW-1185">Reference proteome</keyword>
<evidence type="ECO:0000313" key="4">
    <source>
        <dbReference type="Proteomes" id="UP000755577"/>
    </source>
</evidence>
<evidence type="ECO:0000313" key="1">
    <source>
        <dbReference type="EMBL" id="MBM2766340.1"/>
    </source>
</evidence>
<evidence type="ECO:0000313" key="2">
    <source>
        <dbReference type="EMBL" id="VVU50419.1"/>
    </source>
</evidence>
<dbReference type="Proteomes" id="UP000755577">
    <property type="component" value="Unassembled WGS sequence"/>
</dbReference>
<organism evidence="2 3">
    <name type="scientific">Burkholderia anthina</name>
    <dbReference type="NCBI Taxonomy" id="179879"/>
    <lineage>
        <taxon>Bacteria</taxon>
        <taxon>Pseudomonadati</taxon>
        <taxon>Pseudomonadota</taxon>
        <taxon>Betaproteobacteria</taxon>
        <taxon>Burkholderiales</taxon>
        <taxon>Burkholderiaceae</taxon>
        <taxon>Burkholderia</taxon>
        <taxon>Burkholderia cepacia complex</taxon>
    </lineage>
</organism>
<dbReference type="RefSeq" id="WP_174926602.1">
    <property type="nucleotide sequence ID" value="NZ_CABVLY010000011.1"/>
</dbReference>
<dbReference type="AlphaFoldDB" id="A0A6P2GB02"/>
<dbReference type="EMBL" id="CABVLY010000011">
    <property type="protein sequence ID" value="VVU50419.1"/>
    <property type="molecule type" value="Genomic_DNA"/>
</dbReference>
<dbReference type="Proteomes" id="UP000494201">
    <property type="component" value="Unassembled WGS sequence"/>
</dbReference>
<sequence>MRISSPTITLARRTAAYAPSDLGACAWRLLPVETRQAEAEPAGMHAFDANPIFRCRLAGRYAAGLPLNAACGNAYATVRLLAESHVDTVSRLRIRHAQYDDGARPQ</sequence>
<reference evidence="1 4" key="2">
    <citation type="submission" date="2021-02" db="EMBL/GenBank/DDBJ databases">
        <title>Draft genome of the type strains Burkholderia anthina DSM16086.</title>
        <authorList>
            <person name="Hertel R."/>
            <person name="Meissner J."/>
            <person name="Poehlein A."/>
            <person name="Daniel R."/>
            <person name="Commichau F.M."/>
        </authorList>
    </citation>
    <scope>NUCLEOTIDE SEQUENCE [LARGE SCALE GENOMIC DNA]</scope>
    <source>
        <strain evidence="1 4">DSM 16086</strain>
    </source>
</reference>
<name>A0A6P2GB02_9BURK</name>
<gene>
    <name evidence="2" type="ORF">BAN20980_03135</name>
    <name evidence="1" type="ORF">JQK92_07850</name>
</gene>
<evidence type="ECO:0000313" key="3">
    <source>
        <dbReference type="Proteomes" id="UP000494201"/>
    </source>
</evidence>
<reference evidence="2 3" key="1">
    <citation type="submission" date="2019-09" db="EMBL/GenBank/DDBJ databases">
        <authorList>
            <person name="Depoorter E."/>
        </authorList>
    </citation>
    <scope>NUCLEOTIDE SEQUENCE [LARGE SCALE GENOMIC DNA]</scope>
    <source>
        <strain evidence="2">LMG 20980</strain>
    </source>
</reference>
<dbReference type="EMBL" id="JAFCIQ010000004">
    <property type="protein sequence ID" value="MBM2766340.1"/>
    <property type="molecule type" value="Genomic_DNA"/>
</dbReference>